<reference evidence="2 3" key="1">
    <citation type="submission" date="2017-03" db="EMBL/GenBank/DDBJ databases">
        <authorList>
            <person name="Afonso C.L."/>
            <person name="Miller P.J."/>
            <person name="Scott M.A."/>
            <person name="Spackman E."/>
            <person name="Goraichik I."/>
            <person name="Dimitrov K.M."/>
            <person name="Suarez D.L."/>
            <person name="Swayne D.E."/>
        </authorList>
    </citation>
    <scope>NUCLEOTIDE SEQUENCE [LARGE SCALE GENOMIC DNA]</scope>
    <source>
        <strain evidence="2 3">CECT 7691</strain>
    </source>
</reference>
<keyword evidence="1" id="KW-0732">Signal</keyword>
<feature type="chain" id="PRO_5012667033" evidence="1">
    <location>
        <begin position="32"/>
        <end position="189"/>
    </location>
</feature>
<gene>
    <name evidence="2" type="ORF">OCH7691_01825</name>
</gene>
<dbReference type="InParanoid" id="A0A1Y5SRL9"/>
<evidence type="ECO:0000256" key="1">
    <source>
        <dbReference type="SAM" id="SignalP"/>
    </source>
</evidence>
<accession>A0A1Y5SRL9</accession>
<dbReference type="RefSeq" id="WP_085883056.1">
    <property type="nucleotide sequence ID" value="NZ_FWFR01000001.1"/>
</dbReference>
<evidence type="ECO:0000313" key="3">
    <source>
        <dbReference type="Proteomes" id="UP000193200"/>
    </source>
</evidence>
<dbReference type="EMBL" id="FWFR01000001">
    <property type="protein sequence ID" value="SLN43671.1"/>
    <property type="molecule type" value="Genomic_DNA"/>
</dbReference>
<protein>
    <submittedName>
        <fullName evidence="2">Uncharacterized protein</fullName>
    </submittedName>
</protein>
<keyword evidence="3" id="KW-1185">Reference proteome</keyword>
<evidence type="ECO:0000313" key="2">
    <source>
        <dbReference type="EMBL" id="SLN43671.1"/>
    </source>
</evidence>
<name>A0A1Y5SRL9_9PROT</name>
<feature type="signal peptide" evidence="1">
    <location>
        <begin position="1"/>
        <end position="31"/>
    </location>
</feature>
<dbReference type="InterPro" id="IPR006311">
    <property type="entry name" value="TAT_signal"/>
</dbReference>
<dbReference type="Proteomes" id="UP000193200">
    <property type="component" value="Unassembled WGS sequence"/>
</dbReference>
<proteinExistence type="predicted"/>
<sequence>MSGGTPGRRRLLPAACLLALAGLLAGTPAHAQNQAPADGGAAANDQLDEKIRELIPEALAREALQQALRTIRPELCQGDDMCRLASAEEFANPPLTPDDARAAIYFAMRSAATQWCGLDYKRSYLPMLVYGKHRRKMTDRELFLLSLIHGEFMGEQVSKYVESGQDCPPELRERIDSTFPRLPESGVVE</sequence>
<dbReference type="AlphaFoldDB" id="A0A1Y5SRL9"/>
<dbReference type="PROSITE" id="PS51318">
    <property type="entry name" value="TAT"/>
    <property type="match status" value="1"/>
</dbReference>
<organism evidence="2 3">
    <name type="scientific">Oceanibacterium hippocampi</name>
    <dbReference type="NCBI Taxonomy" id="745714"/>
    <lineage>
        <taxon>Bacteria</taxon>
        <taxon>Pseudomonadati</taxon>
        <taxon>Pseudomonadota</taxon>
        <taxon>Alphaproteobacteria</taxon>
        <taxon>Sneathiellales</taxon>
        <taxon>Sneathiellaceae</taxon>
        <taxon>Oceanibacterium</taxon>
    </lineage>
</organism>